<comment type="caution">
    <text evidence="3">The sequence shown here is derived from an EMBL/GenBank/DDBJ whole genome shotgun (WGS) entry which is preliminary data.</text>
</comment>
<dbReference type="AlphaFoldDB" id="A0A2U3AJB3"/>
<keyword evidence="2" id="KW-0812">Transmembrane</keyword>
<evidence type="ECO:0000256" key="2">
    <source>
        <dbReference type="SAM" id="Phobius"/>
    </source>
</evidence>
<gene>
    <name evidence="3" type="ORF">DEX24_12460</name>
</gene>
<reference evidence="3 4" key="1">
    <citation type="submission" date="2018-05" db="EMBL/GenBank/DDBJ databases">
        <title>Kurthia sibirica genome sequence.</title>
        <authorList>
            <person name="Maclea K.S."/>
            <person name="Goen A.E."/>
        </authorList>
    </citation>
    <scope>NUCLEOTIDE SEQUENCE [LARGE SCALE GENOMIC DNA]</scope>
    <source>
        <strain evidence="3 4">ATCC 49154</strain>
    </source>
</reference>
<feature type="compositionally biased region" description="Basic and acidic residues" evidence="1">
    <location>
        <begin position="58"/>
        <end position="86"/>
    </location>
</feature>
<name>A0A2U3AJB3_9BACL</name>
<dbReference type="RefSeq" id="WP_109306738.1">
    <property type="nucleotide sequence ID" value="NZ_BJUF01000009.1"/>
</dbReference>
<protein>
    <recommendedName>
        <fullName evidence="5">DUF3951 domain-containing protein</fullName>
    </recommendedName>
</protein>
<feature type="region of interest" description="Disordered" evidence="1">
    <location>
        <begin position="42"/>
        <end position="86"/>
    </location>
</feature>
<keyword evidence="4" id="KW-1185">Reference proteome</keyword>
<dbReference type="Proteomes" id="UP000245938">
    <property type="component" value="Unassembled WGS sequence"/>
</dbReference>
<evidence type="ECO:0008006" key="5">
    <source>
        <dbReference type="Google" id="ProtNLM"/>
    </source>
</evidence>
<evidence type="ECO:0000313" key="4">
    <source>
        <dbReference type="Proteomes" id="UP000245938"/>
    </source>
</evidence>
<proteinExistence type="predicted"/>
<dbReference type="EMBL" id="QFVR01000018">
    <property type="protein sequence ID" value="PWI24633.1"/>
    <property type="molecule type" value="Genomic_DNA"/>
</dbReference>
<evidence type="ECO:0000256" key="1">
    <source>
        <dbReference type="SAM" id="MobiDB-lite"/>
    </source>
</evidence>
<keyword evidence="2" id="KW-0472">Membrane</keyword>
<keyword evidence="2" id="KW-1133">Transmembrane helix</keyword>
<evidence type="ECO:0000313" key="3">
    <source>
        <dbReference type="EMBL" id="PWI24633.1"/>
    </source>
</evidence>
<feature type="transmembrane region" description="Helical" evidence="2">
    <location>
        <begin position="6"/>
        <end position="26"/>
    </location>
</feature>
<sequence>MGNFIAIAVSILLLILILIPIVKLVIRKKSIDSEFKPFDDMTRGVSPNMDSSSPITQTKEKVEQHTEDEYHKPMDIDLDEDSQHKK</sequence>
<organism evidence="3 4">
    <name type="scientific">Kurthia sibirica</name>
    <dbReference type="NCBI Taxonomy" id="202750"/>
    <lineage>
        <taxon>Bacteria</taxon>
        <taxon>Bacillati</taxon>
        <taxon>Bacillota</taxon>
        <taxon>Bacilli</taxon>
        <taxon>Bacillales</taxon>
        <taxon>Caryophanaceae</taxon>
        <taxon>Kurthia</taxon>
    </lineage>
</organism>
<accession>A0A2U3AJB3</accession>
<feature type="compositionally biased region" description="Polar residues" evidence="1">
    <location>
        <begin position="48"/>
        <end position="57"/>
    </location>
</feature>